<dbReference type="OrthoDB" id="9802264at2"/>
<dbReference type="InterPro" id="IPR003439">
    <property type="entry name" value="ABC_transporter-like_ATP-bd"/>
</dbReference>
<dbReference type="InterPro" id="IPR017871">
    <property type="entry name" value="ABC_transporter-like_CS"/>
</dbReference>
<dbReference type="SMART" id="SM00930">
    <property type="entry name" value="NIL"/>
    <property type="match status" value="1"/>
</dbReference>
<dbReference type="PANTHER" id="PTHR43166:SF30">
    <property type="entry name" value="METHIONINE IMPORT ATP-BINDING PROTEIN METN"/>
    <property type="match status" value="1"/>
</dbReference>
<dbReference type="SMART" id="SM00382">
    <property type="entry name" value="AAA"/>
    <property type="match status" value="1"/>
</dbReference>
<dbReference type="PROSITE" id="PS00211">
    <property type="entry name" value="ABC_TRANSPORTER_1"/>
    <property type="match status" value="1"/>
</dbReference>
<gene>
    <name evidence="13" type="ORF">CJP74_04570</name>
</gene>
<dbReference type="SUPFAM" id="SSF52540">
    <property type="entry name" value="P-loop containing nucleoside triphosphate hydrolases"/>
    <property type="match status" value="1"/>
</dbReference>
<dbReference type="InterPro" id="IPR003593">
    <property type="entry name" value="AAA+_ATPase"/>
</dbReference>
<comment type="similarity">
    <text evidence="3">Belongs to the ABC transporter superfamily.</text>
</comment>
<keyword evidence="11" id="KW-0472">Membrane</keyword>
<keyword evidence="9" id="KW-1278">Translocase</keyword>
<dbReference type="RefSeq" id="WP_119497103.1">
    <property type="nucleotide sequence ID" value="NZ_NRJH01000036.1"/>
</dbReference>
<evidence type="ECO:0000256" key="9">
    <source>
        <dbReference type="ARBA" id="ARBA00022967"/>
    </source>
</evidence>
<protein>
    <recommendedName>
        <fullName evidence="4">Cell division ATP-binding protein FtsE</fullName>
    </recommendedName>
</protein>
<accession>A0A3A1Y8L2</accession>
<name>A0A3A1Y8L2_9GAMM</name>
<keyword evidence="6" id="KW-1003">Cell membrane</keyword>
<evidence type="ECO:0000256" key="10">
    <source>
        <dbReference type="ARBA" id="ARBA00022970"/>
    </source>
</evidence>
<keyword evidence="14" id="KW-1185">Reference proteome</keyword>
<evidence type="ECO:0000256" key="3">
    <source>
        <dbReference type="ARBA" id="ARBA00005417"/>
    </source>
</evidence>
<feature type="domain" description="ABC transporter" evidence="12">
    <location>
        <begin position="9"/>
        <end position="250"/>
    </location>
</feature>
<dbReference type="InterPro" id="IPR050086">
    <property type="entry name" value="MetN_ABC_transporter-like"/>
</dbReference>
<dbReference type="PANTHER" id="PTHR43166">
    <property type="entry name" value="AMINO ACID IMPORT ATP-BINDING PROTEIN"/>
    <property type="match status" value="1"/>
</dbReference>
<dbReference type="GO" id="GO:0005524">
    <property type="term" value="F:ATP binding"/>
    <property type="evidence" value="ECO:0007669"/>
    <property type="project" value="UniProtKB-KW"/>
</dbReference>
<dbReference type="SUPFAM" id="SSF55021">
    <property type="entry name" value="ACT-like"/>
    <property type="match status" value="1"/>
</dbReference>
<evidence type="ECO:0000256" key="11">
    <source>
        <dbReference type="ARBA" id="ARBA00023136"/>
    </source>
</evidence>
<dbReference type="Gene3D" id="3.30.70.260">
    <property type="match status" value="1"/>
</dbReference>
<dbReference type="Proteomes" id="UP000266258">
    <property type="component" value="Unassembled WGS sequence"/>
</dbReference>
<dbReference type="Gene3D" id="3.40.50.300">
    <property type="entry name" value="P-loop containing nucleotide triphosphate hydrolases"/>
    <property type="match status" value="1"/>
</dbReference>
<dbReference type="InterPro" id="IPR027417">
    <property type="entry name" value="P-loop_NTPase"/>
</dbReference>
<evidence type="ECO:0000256" key="4">
    <source>
        <dbReference type="ARBA" id="ARBA00020019"/>
    </source>
</evidence>
<evidence type="ECO:0000256" key="8">
    <source>
        <dbReference type="ARBA" id="ARBA00022840"/>
    </source>
</evidence>
<organism evidence="13 14">
    <name type="scientific">Psittacicella melopsittaci</name>
    <dbReference type="NCBI Taxonomy" id="2028576"/>
    <lineage>
        <taxon>Bacteria</taxon>
        <taxon>Pseudomonadati</taxon>
        <taxon>Pseudomonadota</taxon>
        <taxon>Gammaproteobacteria</taxon>
        <taxon>Pasteurellales</taxon>
        <taxon>Psittacicellaceae</taxon>
        <taxon>Psittacicella</taxon>
    </lineage>
</organism>
<comment type="subcellular location">
    <subcellularLocation>
        <location evidence="2">Cell inner membrane</location>
        <topology evidence="2">Peripheral membrane protein</topology>
    </subcellularLocation>
</comment>
<evidence type="ECO:0000313" key="14">
    <source>
        <dbReference type="Proteomes" id="UP000266258"/>
    </source>
</evidence>
<evidence type="ECO:0000256" key="1">
    <source>
        <dbReference type="ARBA" id="ARBA00002579"/>
    </source>
</evidence>
<keyword evidence="7" id="KW-0547">Nucleotide-binding</keyword>
<evidence type="ECO:0000256" key="6">
    <source>
        <dbReference type="ARBA" id="ARBA00022475"/>
    </source>
</evidence>
<keyword evidence="10" id="KW-0029">Amino-acid transport</keyword>
<reference evidence="13 14" key="1">
    <citation type="submission" date="2017-08" db="EMBL/GenBank/DDBJ databases">
        <title>Reclassification of Bisgaard taxon 37 and 44.</title>
        <authorList>
            <person name="Christensen H."/>
        </authorList>
    </citation>
    <scope>NUCLEOTIDE SEQUENCE [LARGE SCALE GENOMIC DNA]</scope>
    <source>
        <strain evidence="13 14">B96_4</strain>
    </source>
</reference>
<evidence type="ECO:0000256" key="7">
    <source>
        <dbReference type="ARBA" id="ARBA00022741"/>
    </source>
</evidence>
<dbReference type="PROSITE" id="PS50893">
    <property type="entry name" value="ABC_TRANSPORTER_2"/>
    <property type="match status" value="1"/>
</dbReference>
<dbReference type="InterPro" id="IPR018449">
    <property type="entry name" value="NIL_domain"/>
</dbReference>
<evidence type="ECO:0000256" key="2">
    <source>
        <dbReference type="ARBA" id="ARBA00004417"/>
    </source>
</evidence>
<dbReference type="AlphaFoldDB" id="A0A3A1Y8L2"/>
<comment type="caution">
    <text evidence="13">The sequence shown here is derived from an EMBL/GenBank/DDBJ whole genome shotgun (WGS) entry which is preliminary data.</text>
</comment>
<dbReference type="EMBL" id="NRJH01000036">
    <property type="protein sequence ID" value="RIY32464.1"/>
    <property type="molecule type" value="Genomic_DNA"/>
</dbReference>
<comment type="function">
    <text evidence="1">Part of the ABC transporter FtsEX involved in cellular division. Important for assembly or stability of the septal ring.</text>
</comment>
<dbReference type="Pfam" id="PF00005">
    <property type="entry name" value="ABC_tran"/>
    <property type="match status" value="1"/>
</dbReference>
<evidence type="ECO:0000313" key="13">
    <source>
        <dbReference type="EMBL" id="RIY32464.1"/>
    </source>
</evidence>
<dbReference type="GO" id="GO:0006865">
    <property type="term" value="P:amino acid transport"/>
    <property type="evidence" value="ECO:0007669"/>
    <property type="project" value="UniProtKB-KW"/>
</dbReference>
<keyword evidence="8 13" id="KW-0067">ATP-binding</keyword>
<dbReference type="FunFam" id="3.40.50.300:FF:000056">
    <property type="entry name" value="Cell division ATP-binding protein FtsE"/>
    <property type="match status" value="1"/>
</dbReference>
<dbReference type="GO" id="GO:0005886">
    <property type="term" value="C:plasma membrane"/>
    <property type="evidence" value="ECO:0007669"/>
    <property type="project" value="UniProtKB-SubCell"/>
</dbReference>
<proteinExistence type="inferred from homology"/>
<dbReference type="CDD" id="cd03258">
    <property type="entry name" value="ABC_MetN_methionine_transporter"/>
    <property type="match status" value="1"/>
</dbReference>
<evidence type="ECO:0000259" key="12">
    <source>
        <dbReference type="PROSITE" id="PS50893"/>
    </source>
</evidence>
<dbReference type="GO" id="GO:0016887">
    <property type="term" value="F:ATP hydrolysis activity"/>
    <property type="evidence" value="ECO:0007669"/>
    <property type="project" value="InterPro"/>
</dbReference>
<sequence length="344" mass="38148">MTNLGKPKIRLQNIEKYYYGPKKGQSFHALKNLNLTVNEGQIFGIIGRSGAGKSTLIRLINLLERPTSGQVIINNTDITQLNTKELNKLRQKIGMVFQHFNLLSSKTILDNVIFPLKIAGVEKSKLVPRATELLKLVGLEDHIHKYPSQLSGGQKQRVGIARSLANEPEILLCDEATSALDPETTRSILELLKELSEKLKLTIVLITHSMDVIRAICDEVTVVEAGEIAEQGDVAEVFLHPKHPTTKKLLSESGVDVDAWHTVEDDFTGHVFKLTYKGADAGRPILARIALELKIEVNILQGTVGSIGDVKFGQLVVSADCSEEQYVRLKQFLEHENVSFEELA</sequence>
<dbReference type="Pfam" id="PF09383">
    <property type="entry name" value="NIL"/>
    <property type="match status" value="1"/>
</dbReference>
<keyword evidence="5" id="KW-0813">Transport</keyword>
<evidence type="ECO:0000256" key="5">
    <source>
        <dbReference type="ARBA" id="ARBA00022448"/>
    </source>
</evidence>
<dbReference type="InterPro" id="IPR045865">
    <property type="entry name" value="ACT-like_dom_sf"/>
</dbReference>
<dbReference type="InterPro" id="IPR041701">
    <property type="entry name" value="MetN_ABC"/>
</dbReference>